<dbReference type="KEGG" id="sasa:106602790"/>
<keyword evidence="3" id="KW-1185">Reference proteome</keyword>
<reference evidence="4" key="1">
    <citation type="submission" date="2025-08" db="UniProtKB">
        <authorList>
            <consortium name="RefSeq"/>
        </authorList>
    </citation>
    <scope>IDENTIFICATION</scope>
</reference>
<name>A0A1S3RFP3_SALSA</name>
<organism evidence="3 4">
    <name type="scientific">Salmo salar</name>
    <name type="common">Atlantic salmon</name>
    <dbReference type="NCBI Taxonomy" id="8030"/>
    <lineage>
        <taxon>Eukaryota</taxon>
        <taxon>Metazoa</taxon>
        <taxon>Chordata</taxon>
        <taxon>Craniata</taxon>
        <taxon>Vertebrata</taxon>
        <taxon>Euteleostomi</taxon>
        <taxon>Actinopterygii</taxon>
        <taxon>Neopterygii</taxon>
        <taxon>Teleostei</taxon>
        <taxon>Protacanthopterygii</taxon>
        <taxon>Salmoniformes</taxon>
        <taxon>Salmonidae</taxon>
        <taxon>Salmoninae</taxon>
        <taxon>Salmo</taxon>
    </lineage>
</organism>
<feature type="region of interest" description="Disordered" evidence="1">
    <location>
        <begin position="91"/>
        <end position="113"/>
    </location>
</feature>
<dbReference type="OrthoDB" id="8959481at2759"/>
<accession>A0A1S3RFP3</accession>
<sequence>MVTMKLLVLVMCLIGLCSSIPVSEEHDREERSASDEMFRGNGRGLGGFYRYQPPQYPSYFPYAQPPQSNSALMALLPFLLARLAATPAATPAAAPAPAPAPAAATPAPAAGGK</sequence>
<evidence type="ECO:0000256" key="1">
    <source>
        <dbReference type="SAM" id="MobiDB-lite"/>
    </source>
</evidence>
<feature type="signal peptide" evidence="2">
    <location>
        <begin position="1"/>
        <end position="19"/>
    </location>
</feature>
<gene>
    <name evidence="4" type="primary">LOC106602790</name>
</gene>
<dbReference type="RefSeq" id="XP_014051123.1">
    <property type="nucleotide sequence ID" value="XM_014195648.1"/>
</dbReference>
<evidence type="ECO:0000313" key="3">
    <source>
        <dbReference type="Proteomes" id="UP001652741"/>
    </source>
</evidence>
<dbReference type="GeneID" id="106602790"/>
<evidence type="ECO:0000256" key="2">
    <source>
        <dbReference type="SAM" id="SignalP"/>
    </source>
</evidence>
<evidence type="ECO:0000313" key="4">
    <source>
        <dbReference type="RefSeq" id="XP_014051123.1"/>
    </source>
</evidence>
<protein>
    <submittedName>
        <fullName evidence="4">Histone acetyltransferase KAT2A-like</fullName>
    </submittedName>
</protein>
<dbReference type="Proteomes" id="UP001652741">
    <property type="component" value="Chromosome ssa04"/>
</dbReference>
<proteinExistence type="predicted"/>
<feature type="compositionally biased region" description="Low complexity" evidence="1">
    <location>
        <begin position="101"/>
        <end position="113"/>
    </location>
</feature>
<dbReference type="AlphaFoldDB" id="A0A1S3RFP3"/>
<feature type="chain" id="PRO_5010360169" evidence="2">
    <location>
        <begin position="20"/>
        <end position="113"/>
    </location>
</feature>
<keyword evidence="2" id="KW-0732">Signal</keyword>